<dbReference type="STRING" id="1110509.Mhar_1124"/>
<keyword evidence="2" id="KW-1185">Reference proteome</keyword>
<organism evidence="1 2">
    <name type="scientific">Methanothrix harundinacea (strain 6Ac)</name>
    <name type="common">Methanosaeta harundinacea</name>
    <dbReference type="NCBI Taxonomy" id="1110509"/>
    <lineage>
        <taxon>Archaea</taxon>
        <taxon>Methanobacteriati</taxon>
        <taxon>Methanobacteriota</taxon>
        <taxon>Stenosarchaea group</taxon>
        <taxon>Methanomicrobia</taxon>
        <taxon>Methanotrichales</taxon>
        <taxon>Methanotrichaceae</taxon>
        <taxon>Methanothrix</taxon>
    </lineage>
</organism>
<accession>G7WMJ7</accession>
<gene>
    <name evidence="1" type="ordered locus">Mhar_1124</name>
</gene>
<sequence length="423" mass="46785">MGHDWRSYDGCLTPSTPHRNWMTGLRTQRADECVAYGTLAALESMLKIHYYNDAAKEFDLSEDDLLAAMGDIRSVENACNILKNNGITIPDRSAAYKIAGSSYINSEGMNSVETIIAKAKVYLETNGPIIAKYNDDVIGSHCLAIVGYTDAGNWICKDSWPLNNGVPYHNSSSTWNTDGTCKIHDANGGYREINADYMIGNLSGELYAILIQELRFPIKNNDSGHTSINNWTGGLLRIRKKFGDTYTNLELRDPTSRARFVAKNPGCNVSIPDPNPDNMSFFISPPTNLDNLVVDAAPGEYDIDVHICVNGSNYYAHAGGTVGDSSLEVEILLNTIQQCAREILYPFALDAMEKNPSDDAKTDINVALRLLLRTAEISKEEFIADLERRLVDLDKAHGCGIDGALEIRRATEEIRKLVRSMED</sequence>
<dbReference type="EMBL" id="CP003117">
    <property type="protein sequence ID" value="AET64492.1"/>
    <property type="molecule type" value="Genomic_DNA"/>
</dbReference>
<dbReference type="AlphaFoldDB" id="G7WMJ7"/>
<proteinExistence type="predicted"/>
<evidence type="ECO:0000313" key="1">
    <source>
        <dbReference type="EMBL" id="AET64492.1"/>
    </source>
</evidence>
<dbReference type="HOGENOM" id="CLU_648313_0_0_2"/>
<reference evidence="1 2" key="1">
    <citation type="journal article" date="2012" name="PLoS ONE">
        <title>The genome characteristics and predicted function of methyl-group oxidation pathway in the obligate aceticlastic methanogens, Methanosaeta spp.</title>
        <authorList>
            <person name="Zhu J."/>
            <person name="Zheng H."/>
            <person name="Ai G."/>
            <person name="Zhang G."/>
            <person name="Liu D."/>
            <person name="Liu X."/>
            <person name="Dong X."/>
        </authorList>
    </citation>
    <scope>NUCLEOTIDE SEQUENCE [LARGE SCALE GENOMIC DNA]</scope>
    <source>
        <strain evidence="1 2">6Ac</strain>
    </source>
</reference>
<protein>
    <submittedName>
        <fullName evidence="1">Peptidase C1A, papain, putative</fullName>
    </submittedName>
</protein>
<dbReference type="KEGG" id="mhi:Mhar_1124"/>
<name>G7WMJ7_METH6</name>
<evidence type="ECO:0000313" key="2">
    <source>
        <dbReference type="Proteomes" id="UP000005877"/>
    </source>
</evidence>
<dbReference type="InterPro" id="IPR038765">
    <property type="entry name" value="Papain-like_cys_pep_sf"/>
</dbReference>
<dbReference type="PATRIC" id="fig|1110509.7.peg.1250"/>
<dbReference type="SUPFAM" id="SSF54001">
    <property type="entry name" value="Cysteine proteinases"/>
    <property type="match status" value="1"/>
</dbReference>
<dbReference type="Proteomes" id="UP000005877">
    <property type="component" value="Chromosome"/>
</dbReference>
<dbReference type="Gene3D" id="3.90.70.10">
    <property type="entry name" value="Cysteine proteinases"/>
    <property type="match status" value="1"/>
</dbReference>